<keyword evidence="3" id="KW-0210">Decarboxylase</keyword>
<comment type="similarity">
    <text evidence="2 7">Belongs to the group II decarboxylase family.</text>
</comment>
<dbReference type="Pfam" id="PF00282">
    <property type="entry name" value="Pyridoxal_deC"/>
    <property type="match status" value="1"/>
</dbReference>
<proteinExistence type="inferred from homology"/>
<reference evidence="9" key="1">
    <citation type="submission" date="2015-11" db="EMBL/GenBank/DDBJ databases">
        <authorList>
            <person name="Varghese N."/>
        </authorList>
    </citation>
    <scope>NUCLEOTIDE SEQUENCE [LARGE SCALE GENOMIC DNA]</scope>
    <source>
        <strain evidence="9">DSM 45899</strain>
    </source>
</reference>
<dbReference type="PANTHER" id="PTHR11999">
    <property type="entry name" value="GROUP II PYRIDOXAL-5-PHOSPHATE DECARBOXYLASE"/>
    <property type="match status" value="1"/>
</dbReference>
<organism evidence="8 9">
    <name type="scientific">Parafrankia irregularis</name>
    <dbReference type="NCBI Taxonomy" id="795642"/>
    <lineage>
        <taxon>Bacteria</taxon>
        <taxon>Bacillati</taxon>
        <taxon>Actinomycetota</taxon>
        <taxon>Actinomycetes</taxon>
        <taxon>Frankiales</taxon>
        <taxon>Frankiaceae</taxon>
        <taxon>Parafrankia</taxon>
    </lineage>
</organism>
<accession>A0A0S4QEB1</accession>
<dbReference type="SUPFAM" id="SSF53383">
    <property type="entry name" value="PLP-dependent transferases"/>
    <property type="match status" value="1"/>
</dbReference>
<dbReference type="Proteomes" id="UP000198802">
    <property type="component" value="Unassembled WGS sequence"/>
</dbReference>
<gene>
    <name evidence="8" type="ORF">Ga0074812_10180</name>
</gene>
<evidence type="ECO:0000313" key="8">
    <source>
        <dbReference type="EMBL" id="CUU53582.1"/>
    </source>
</evidence>
<dbReference type="Gene3D" id="3.90.1150.10">
    <property type="entry name" value="Aspartate Aminotransferase, domain 1"/>
    <property type="match status" value="1"/>
</dbReference>
<dbReference type="InterPro" id="IPR002129">
    <property type="entry name" value="PyrdxlP-dep_de-COase"/>
</dbReference>
<evidence type="ECO:0000256" key="4">
    <source>
        <dbReference type="ARBA" id="ARBA00022898"/>
    </source>
</evidence>
<feature type="modified residue" description="N6-(pyridoxal phosphate)lysine" evidence="6">
    <location>
        <position position="298"/>
    </location>
</feature>
<dbReference type="InterPro" id="IPR015424">
    <property type="entry name" value="PyrdxlP-dep_Trfase"/>
</dbReference>
<keyword evidence="4 6" id="KW-0663">Pyridoxal phosphate</keyword>
<dbReference type="EMBL" id="FAOZ01000001">
    <property type="protein sequence ID" value="CUU53582.1"/>
    <property type="molecule type" value="Genomic_DNA"/>
</dbReference>
<dbReference type="AlphaFoldDB" id="A0A0S4QEB1"/>
<dbReference type="Gene3D" id="3.40.640.10">
    <property type="entry name" value="Type I PLP-dependent aspartate aminotransferase-like (Major domain)"/>
    <property type="match status" value="1"/>
</dbReference>
<dbReference type="InterPro" id="IPR010977">
    <property type="entry name" value="Aromatic_deC"/>
</dbReference>
<dbReference type="GO" id="GO:0004058">
    <property type="term" value="F:aromatic-L-amino-acid decarboxylase activity"/>
    <property type="evidence" value="ECO:0007669"/>
    <property type="project" value="UniProtKB-ARBA"/>
</dbReference>
<dbReference type="InterPro" id="IPR015421">
    <property type="entry name" value="PyrdxlP-dep_Trfase_major"/>
</dbReference>
<sequence>MAPRPRWEAGTAAERAFAHITDYLAGLPERPVAAAEGYAKIHARLSIPLPAGSTDPLEIVDELAAAAEPGLAATGSPRFFGYVIGGTVPAALAADLMAVAWDQNAGLASLSPAAAAAEAVAGEWIKELLGLPATASVGITTGTQMAHVTALGAARHRALARYGWDVEADGLHGAPPVRVFVGAARHTTVDAALRLLGFGSRRLTVVDTDDAGRMRPEALRVALAAGTGPAIVVAQAGEINTGAFDAMGQICAISHEHGAWVHVDGAFGLWAAVSASARRRALVTGIDQADSWATDGHKWLNLAYDCGIAIVADERAHRAAMSTRAPYIPPPAVDEHDPLEWTPEFSRRARGFALYAALRSLGRAGLTDLVDRCCAHARRLADALGALDGVAVLNDVELNQVLVRIDDDDATTAAVIELVVTGGEALVSGTVWHRAVAMRLSVCNWMTTEADVDRAVAAIAAAIADARGRCHG</sequence>
<evidence type="ECO:0000256" key="3">
    <source>
        <dbReference type="ARBA" id="ARBA00022793"/>
    </source>
</evidence>
<evidence type="ECO:0000256" key="5">
    <source>
        <dbReference type="ARBA" id="ARBA00023239"/>
    </source>
</evidence>
<comment type="cofactor">
    <cofactor evidence="1 6 7">
        <name>pyridoxal 5'-phosphate</name>
        <dbReference type="ChEBI" id="CHEBI:597326"/>
    </cofactor>
</comment>
<dbReference type="GO" id="GO:0030170">
    <property type="term" value="F:pyridoxal phosphate binding"/>
    <property type="evidence" value="ECO:0007669"/>
    <property type="project" value="InterPro"/>
</dbReference>
<protein>
    <submittedName>
        <fullName evidence="8">Aromatic-L-amino-acid decarboxylase</fullName>
    </submittedName>
</protein>
<dbReference type="PANTHER" id="PTHR11999:SF70">
    <property type="entry name" value="MIP05841P"/>
    <property type="match status" value="1"/>
</dbReference>
<evidence type="ECO:0000256" key="7">
    <source>
        <dbReference type="RuleBase" id="RU000382"/>
    </source>
</evidence>
<evidence type="ECO:0000256" key="6">
    <source>
        <dbReference type="PIRSR" id="PIRSR602129-50"/>
    </source>
</evidence>
<dbReference type="RefSeq" id="WP_091270366.1">
    <property type="nucleotide sequence ID" value="NZ_FAOZ01000001.1"/>
</dbReference>
<keyword evidence="5 7" id="KW-0456">Lyase</keyword>
<keyword evidence="9" id="KW-1185">Reference proteome</keyword>
<evidence type="ECO:0000256" key="2">
    <source>
        <dbReference type="ARBA" id="ARBA00009533"/>
    </source>
</evidence>
<dbReference type="GO" id="GO:0019752">
    <property type="term" value="P:carboxylic acid metabolic process"/>
    <property type="evidence" value="ECO:0007669"/>
    <property type="project" value="InterPro"/>
</dbReference>
<name>A0A0S4QEB1_9ACTN</name>
<evidence type="ECO:0000313" key="9">
    <source>
        <dbReference type="Proteomes" id="UP000198802"/>
    </source>
</evidence>
<dbReference type="InterPro" id="IPR015422">
    <property type="entry name" value="PyrdxlP-dep_Trfase_small"/>
</dbReference>
<evidence type="ECO:0000256" key="1">
    <source>
        <dbReference type="ARBA" id="ARBA00001933"/>
    </source>
</evidence>